<reference evidence="2" key="1">
    <citation type="submission" date="2021-01" db="EMBL/GenBank/DDBJ databases">
        <authorList>
            <person name="Corre E."/>
            <person name="Pelletier E."/>
            <person name="Niang G."/>
            <person name="Scheremetjew M."/>
            <person name="Finn R."/>
            <person name="Kale V."/>
            <person name="Holt S."/>
            <person name="Cochrane G."/>
            <person name="Meng A."/>
            <person name="Brown T."/>
            <person name="Cohen L."/>
        </authorList>
    </citation>
    <scope>NUCLEOTIDE SEQUENCE</scope>
    <source>
        <strain evidence="2">CCMP125</strain>
    </source>
</reference>
<gene>
    <name evidence="2" type="ORF">APAL1065_LOCUS25754</name>
</gene>
<proteinExistence type="predicted"/>
<keyword evidence="1" id="KW-0732">Signal</keyword>
<evidence type="ECO:0000313" key="2">
    <source>
        <dbReference type="EMBL" id="CAD9992195.1"/>
    </source>
</evidence>
<accession>A0A7S2YS83</accession>
<feature type="signal peptide" evidence="1">
    <location>
        <begin position="1"/>
        <end position="21"/>
    </location>
</feature>
<name>A0A7S2YS83_9STRA</name>
<evidence type="ECO:0008006" key="3">
    <source>
        <dbReference type="Google" id="ProtNLM"/>
    </source>
</evidence>
<dbReference type="EMBL" id="HBHT01038323">
    <property type="protein sequence ID" value="CAD9992195.1"/>
    <property type="molecule type" value="Transcribed_RNA"/>
</dbReference>
<evidence type="ECO:0000256" key="1">
    <source>
        <dbReference type="SAM" id="SignalP"/>
    </source>
</evidence>
<dbReference type="AlphaFoldDB" id="A0A7S2YS83"/>
<protein>
    <recommendedName>
        <fullName evidence="3">Secreted protein</fullName>
    </recommendedName>
</protein>
<organism evidence="2">
    <name type="scientific">Entomoneis paludosa</name>
    <dbReference type="NCBI Taxonomy" id="265537"/>
    <lineage>
        <taxon>Eukaryota</taxon>
        <taxon>Sar</taxon>
        <taxon>Stramenopiles</taxon>
        <taxon>Ochrophyta</taxon>
        <taxon>Bacillariophyta</taxon>
        <taxon>Bacillariophyceae</taxon>
        <taxon>Bacillariophycidae</taxon>
        <taxon>Entomoneidaceae</taxon>
        <taxon>Entomoneis</taxon>
    </lineage>
</organism>
<feature type="chain" id="PRO_5030741074" description="Secreted protein" evidence="1">
    <location>
        <begin position="22"/>
        <end position="113"/>
    </location>
</feature>
<sequence length="113" mass="12837">MQTTGFTAIFFLCILVHDVNHELQRISTKLNFFRKPPRCRRQLPSSWTIVHSTISALDSTHSAKVLYSAKGGVVDNRQYRNRTTSTWAFAVPPFVPVIAPQSLYRLVNDAMPC</sequence>